<dbReference type="STRING" id="553175.POREN0001_1344"/>
<keyword evidence="2" id="KW-1185">Reference proteome</keyword>
<dbReference type="eggNOG" id="ENOG5032RR7">
    <property type="taxonomic scope" value="Bacteria"/>
</dbReference>
<gene>
    <name evidence="1" type="ORF">POREN0001_1344</name>
</gene>
<dbReference type="EMBL" id="ACNN01000005">
    <property type="protein sequence ID" value="EEN83591.1"/>
    <property type="molecule type" value="Genomic_DNA"/>
</dbReference>
<proteinExistence type="predicted"/>
<dbReference type="GeneID" id="93365645"/>
<organism evidence="1 2">
    <name type="scientific">Porphyromonas endodontalis (strain ATCC 35406 / DSM 24491 / JCM 8526 / CCUG 16442 / BCRC 14492 / NCTC 13058 / HG 370)</name>
    <name type="common">Bacteroides endodontalis</name>
    <dbReference type="NCBI Taxonomy" id="553175"/>
    <lineage>
        <taxon>Bacteria</taxon>
        <taxon>Pseudomonadati</taxon>
        <taxon>Bacteroidota</taxon>
        <taxon>Bacteroidia</taxon>
        <taxon>Bacteroidales</taxon>
        <taxon>Porphyromonadaceae</taxon>
        <taxon>Porphyromonas</taxon>
    </lineage>
</organism>
<reference evidence="1 2" key="1">
    <citation type="submission" date="2009-04" db="EMBL/GenBank/DDBJ databases">
        <authorList>
            <person name="Sebastian Y."/>
            <person name="Madupu R."/>
            <person name="Durkin A.S."/>
            <person name="Torralba M."/>
            <person name="Methe B."/>
            <person name="Sutton G.G."/>
            <person name="Strausberg R.L."/>
            <person name="Nelson K.E."/>
        </authorList>
    </citation>
    <scope>NUCLEOTIDE SEQUENCE [LARGE SCALE GENOMIC DNA]</scope>
    <source>
        <strain evidence="2">ATCC 35406 / BCRC 14492 / JCM 8526 / NCTC 13058 / HG 370</strain>
    </source>
</reference>
<evidence type="ECO:0000313" key="1">
    <source>
        <dbReference type="EMBL" id="EEN83591.1"/>
    </source>
</evidence>
<dbReference type="RefSeq" id="WP_004332058.1">
    <property type="nucleotide sequence ID" value="NZ_ACNN01000005.1"/>
</dbReference>
<comment type="caution">
    <text evidence="1">The sequence shown here is derived from an EMBL/GenBank/DDBJ whole genome shotgun (WGS) entry which is preliminary data.</text>
</comment>
<evidence type="ECO:0000313" key="2">
    <source>
        <dbReference type="Proteomes" id="UP000004295"/>
    </source>
</evidence>
<dbReference type="Proteomes" id="UP000004295">
    <property type="component" value="Unassembled WGS sequence"/>
</dbReference>
<dbReference type="Pfam" id="PF04390">
    <property type="entry name" value="LptE"/>
    <property type="match status" value="1"/>
</dbReference>
<sequence length="177" mass="20109">MVWNSLMRRHATRVLGVFSLLLALSSCRISYKFTGTSIDYDQTKTVSISEFINQAPLVYPPLSQTFTEALRELFRRQTRLEEVAQAGDFSIEGAIVGYELTPVAVQDDAFASMTRFTMTVSVHFENNANPKKNFDKTFSAYTEFDSSSLFSQVQDDLVRQLTDDITKQIFNATAEDW</sequence>
<accession>C3J8A0</accession>
<dbReference type="GO" id="GO:0019867">
    <property type="term" value="C:outer membrane"/>
    <property type="evidence" value="ECO:0007669"/>
    <property type="project" value="InterPro"/>
</dbReference>
<name>C3J8A0_POREA</name>
<dbReference type="GO" id="GO:0043165">
    <property type="term" value="P:Gram-negative-bacterium-type cell outer membrane assembly"/>
    <property type="evidence" value="ECO:0007669"/>
    <property type="project" value="InterPro"/>
</dbReference>
<dbReference type="InterPro" id="IPR007485">
    <property type="entry name" value="LPS_assembly_LptE"/>
</dbReference>
<evidence type="ECO:0008006" key="3">
    <source>
        <dbReference type="Google" id="ProtNLM"/>
    </source>
</evidence>
<protein>
    <recommendedName>
        <fullName evidence="3">Lipoprotein</fullName>
    </recommendedName>
</protein>
<dbReference type="AlphaFoldDB" id="C3J8A0"/>